<gene>
    <name evidence="9" type="ORF">EH32_09180</name>
</gene>
<feature type="domain" description="Peptidase S9 prolyl oligopeptidase catalytic" evidence="7">
    <location>
        <begin position="520"/>
        <end position="735"/>
    </location>
</feature>
<feature type="region of interest" description="Disordered" evidence="5">
    <location>
        <begin position="23"/>
        <end position="59"/>
    </location>
</feature>
<evidence type="ECO:0000313" key="9">
    <source>
        <dbReference type="EMBL" id="KEO96392.1"/>
    </source>
</evidence>
<dbReference type="EMBL" id="JMIX01000005">
    <property type="protein sequence ID" value="KEO96392.1"/>
    <property type="molecule type" value="Genomic_DNA"/>
</dbReference>
<evidence type="ECO:0000259" key="8">
    <source>
        <dbReference type="Pfam" id="PF02897"/>
    </source>
</evidence>
<dbReference type="RefSeq" id="WP_034902294.1">
    <property type="nucleotide sequence ID" value="NZ_CP017057.1"/>
</dbReference>
<accession>A0A074NFJ5</accession>
<keyword evidence="6" id="KW-0732">Signal</keyword>
<dbReference type="Proteomes" id="UP000027866">
    <property type="component" value="Unassembled WGS sequence"/>
</dbReference>
<dbReference type="SUPFAM" id="SSF50993">
    <property type="entry name" value="Peptidase/esterase 'gauge' domain"/>
    <property type="match status" value="1"/>
</dbReference>
<organism evidence="9 10">
    <name type="scientific">Erythrobacter litoralis</name>
    <dbReference type="NCBI Taxonomy" id="39960"/>
    <lineage>
        <taxon>Bacteria</taxon>
        <taxon>Pseudomonadati</taxon>
        <taxon>Pseudomonadota</taxon>
        <taxon>Alphaproteobacteria</taxon>
        <taxon>Sphingomonadales</taxon>
        <taxon>Erythrobacteraceae</taxon>
        <taxon>Erythrobacter/Porphyrobacter group</taxon>
        <taxon>Erythrobacter</taxon>
    </lineage>
</organism>
<dbReference type="PATRIC" id="fig|39960.10.peg.2990"/>
<dbReference type="SUPFAM" id="SSF53474">
    <property type="entry name" value="alpha/beta-Hydrolases"/>
    <property type="match status" value="1"/>
</dbReference>
<dbReference type="InterPro" id="IPR001375">
    <property type="entry name" value="Peptidase_S9_cat"/>
</dbReference>
<comment type="caution">
    <text evidence="9">The sequence shown here is derived from an EMBL/GenBank/DDBJ whole genome shotgun (WGS) entry which is preliminary data.</text>
</comment>
<dbReference type="KEGG" id="elq:Ga0102493_11738"/>
<evidence type="ECO:0000256" key="2">
    <source>
        <dbReference type="ARBA" id="ARBA00022670"/>
    </source>
</evidence>
<proteinExistence type="inferred from homology"/>
<evidence type="ECO:0000256" key="5">
    <source>
        <dbReference type="SAM" id="MobiDB-lite"/>
    </source>
</evidence>
<evidence type="ECO:0000256" key="3">
    <source>
        <dbReference type="ARBA" id="ARBA00022801"/>
    </source>
</evidence>
<protein>
    <submittedName>
        <fullName evidence="9">Peptidase S9</fullName>
    </submittedName>
</protein>
<dbReference type="Pfam" id="PF02897">
    <property type="entry name" value="Peptidase_S9_N"/>
    <property type="match status" value="1"/>
</dbReference>
<evidence type="ECO:0000256" key="4">
    <source>
        <dbReference type="ARBA" id="ARBA00022825"/>
    </source>
</evidence>
<dbReference type="PANTHER" id="PTHR11757:SF19">
    <property type="entry name" value="PROLYL ENDOPEPTIDASE-LIKE"/>
    <property type="match status" value="1"/>
</dbReference>
<dbReference type="Gene3D" id="3.40.50.1820">
    <property type="entry name" value="alpha/beta hydrolase"/>
    <property type="match status" value="1"/>
</dbReference>
<dbReference type="PRINTS" id="PR00862">
    <property type="entry name" value="PROLIGOPTASE"/>
</dbReference>
<evidence type="ECO:0000259" key="7">
    <source>
        <dbReference type="Pfam" id="PF00326"/>
    </source>
</evidence>
<evidence type="ECO:0000256" key="1">
    <source>
        <dbReference type="ARBA" id="ARBA00005228"/>
    </source>
</evidence>
<name>A0A074NFJ5_9SPHN</name>
<dbReference type="OrthoDB" id="9801421at2"/>
<dbReference type="Pfam" id="PF00326">
    <property type="entry name" value="Peptidase_S9"/>
    <property type="match status" value="1"/>
</dbReference>
<evidence type="ECO:0000313" key="10">
    <source>
        <dbReference type="Proteomes" id="UP000027866"/>
    </source>
</evidence>
<dbReference type="InterPro" id="IPR023302">
    <property type="entry name" value="Pept_S9A_N"/>
</dbReference>
<dbReference type="PANTHER" id="PTHR11757">
    <property type="entry name" value="PROTEASE FAMILY S9A OLIGOPEPTIDASE"/>
    <property type="match status" value="1"/>
</dbReference>
<comment type="similarity">
    <text evidence="1">Belongs to the peptidase S9A family.</text>
</comment>
<dbReference type="AlphaFoldDB" id="A0A074NFJ5"/>
<sequence>MTISRLALIAAAAATLVAPTAPTLAREATSETKDETQVTADKPAPTSPPIAEKREHSYTRHGITISDPYDWLYDKSYPEVDDKDVLAYLEAENAWFEANMASQGDFTEALFKEMRARIKEDDSTVPQRRGDYLYWSEFEEGAQYRKHYRKPVGAPEDAAGTLILDENELAEGLEYFRLGVFSISRNGRFLAYATDTDGSERYVGRIKDLETGELLPDEIPNLRSDLTWVMNDSALVYGPSTEEWRTLEAKLHVIGTPINEDVTLYEEKDESFGVNAGLSAQEDWLIIATGDNETSEVRLVPADDPTAEPILVRPREKGVEYDVDVHDGDLFVLTNDEHINFRLARASLDAPGEWETVIAGSDEFYLTGFELFKGFFVTEGRLDGLDQIQLRQYGSPTEAKPIAFAEASYVAGLSNNPEYDQSKLRLSYESMVTPSTVFDYDVASGSLEQLKQQEIPSGYDASQYVTERLSIEARDGTMVPVSVVMRKDRAAILKEQGIEGAGPLHLYAYGAYGYAVQPGFSTSRLSLVDRGFAYAIAHIRGGDDLGRRWYLQGKLNERTNTFNDFVDAGRGLIARGYTAEGMVTASGGSAGGELMGAVVNQDPKQYGAVVAHVPFVDVLNTMLNKDLPLTPGEWPEWGNPIESKQAFAYILSYSPYDQVSAQDYPPMLVTAGLNDPRVTYWEPAKWVAKLRDTKTDDNILLLKTNMGAGHGGKSGRWNSLYETAEEFAFILWQMGMAPETGEKQGG</sequence>
<feature type="signal peptide" evidence="6">
    <location>
        <begin position="1"/>
        <end position="25"/>
    </location>
</feature>
<dbReference type="GO" id="GO:0006508">
    <property type="term" value="P:proteolysis"/>
    <property type="evidence" value="ECO:0007669"/>
    <property type="project" value="UniProtKB-KW"/>
</dbReference>
<dbReference type="Gene3D" id="2.130.10.120">
    <property type="entry name" value="Prolyl oligopeptidase, N-terminal domain"/>
    <property type="match status" value="1"/>
</dbReference>
<keyword evidence="10" id="KW-1185">Reference proteome</keyword>
<feature type="domain" description="Peptidase S9A N-terminal" evidence="8">
    <location>
        <begin position="48"/>
        <end position="453"/>
    </location>
</feature>
<keyword evidence="3" id="KW-0378">Hydrolase</keyword>
<dbReference type="InterPro" id="IPR002470">
    <property type="entry name" value="Peptidase_S9A"/>
</dbReference>
<dbReference type="InterPro" id="IPR029058">
    <property type="entry name" value="AB_hydrolase_fold"/>
</dbReference>
<keyword evidence="4" id="KW-0720">Serine protease</keyword>
<evidence type="ECO:0000256" key="6">
    <source>
        <dbReference type="SAM" id="SignalP"/>
    </source>
</evidence>
<dbReference type="GO" id="GO:0004252">
    <property type="term" value="F:serine-type endopeptidase activity"/>
    <property type="evidence" value="ECO:0007669"/>
    <property type="project" value="InterPro"/>
</dbReference>
<reference evidence="9 10" key="1">
    <citation type="submission" date="2014-04" db="EMBL/GenBank/DDBJ databases">
        <title>A comprehensive comparison of genomes of Erythrobacter spp. Strains.</title>
        <authorList>
            <person name="Zheng Q."/>
        </authorList>
    </citation>
    <scope>NUCLEOTIDE SEQUENCE [LARGE SCALE GENOMIC DNA]</scope>
    <source>
        <strain evidence="9 10">DSM 8509</strain>
    </source>
</reference>
<keyword evidence="2" id="KW-0645">Protease</keyword>
<dbReference type="InterPro" id="IPR051543">
    <property type="entry name" value="Serine_Peptidase_S9A"/>
</dbReference>
<feature type="chain" id="PRO_5001697526" evidence="6">
    <location>
        <begin position="26"/>
        <end position="746"/>
    </location>
</feature>